<evidence type="ECO:0000313" key="5">
    <source>
        <dbReference type="EMBL" id="KAL3235294.1"/>
    </source>
</evidence>
<dbReference type="Pfam" id="PF01922">
    <property type="entry name" value="SRP19"/>
    <property type="match status" value="1"/>
</dbReference>
<evidence type="ECO:0000256" key="4">
    <source>
        <dbReference type="ARBA" id="ARBA00023274"/>
    </source>
</evidence>
<organism evidence="5 6">
    <name type="scientific">Nakaseomyces bracarensis</name>
    <dbReference type="NCBI Taxonomy" id="273131"/>
    <lineage>
        <taxon>Eukaryota</taxon>
        <taxon>Fungi</taxon>
        <taxon>Dikarya</taxon>
        <taxon>Ascomycota</taxon>
        <taxon>Saccharomycotina</taxon>
        <taxon>Saccharomycetes</taxon>
        <taxon>Saccharomycetales</taxon>
        <taxon>Saccharomycetaceae</taxon>
        <taxon>Nakaseomyces</taxon>
    </lineage>
</organism>
<comment type="caution">
    <text evidence="5">The sequence shown here is derived from an EMBL/GenBank/DDBJ whole genome shotgun (WGS) entry which is preliminary data.</text>
</comment>
<comment type="subcellular location">
    <subcellularLocation>
        <location evidence="1">Cytoplasm</location>
    </subcellularLocation>
</comment>
<sequence>MPKLEEIDDYNDIDNMDMDLAELDPSLRTPIAPKITPTVVRSQDQEEQMVRQAQKETISFINPQTGQVEESAPISKKELEEVKKFQILYPCYFDKNRSHKEGRRVPVELAVENPLAKTISDAVRHLGLLSIFEGDKCHPQDFGNPGRIRVLLKEEGHLVPTASTFQGGKRQLMKRVAEYLQQHPTTIESLRELPYGPDFDGIEFKKIPHVKGFKMNDIVPLHSPYLWGHPMTKSIYEAPKIDAPEKQFKAPKNKYKVVRR</sequence>
<keyword evidence="3" id="KW-0733">Signal recognition particle</keyword>
<dbReference type="InterPro" id="IPR036521">
    <property type="entry name" value="SRP19-like_sf"/>
</dbReference>
<dbReference type="InterPro" id="IPR002778">
    <property type="entry name" value="Signal_recog_particle_SRP19"/>
</dbReference>
<dbReference type="PANTHER" id="PTHR17453">
    <property type="entry name" value="SIGNAL RECOGNITION PARTICLE 19 KD PROTEIN"/>
    <property type="match status" value="1"/>
</dbReference>
<dbReference type="EMBL" id="JBEVYD010000001">
    <property type="protein sequence ID" value="KAL3235294.1"/>
    <property type="molecule type" value="Genomic_DNA"/>
</dbReference>
<dbReference type="SUPFAM" id="SSF69695">
    <property type="entry name" value="SRP19"/>
    <property type="match status" value="1"/>
</dbReference>
<evidence type="ECO:0000256" key="3">
    <source>
        <dbReference type="ARBA" id="ARBA00023135"/>
    </source>
</evidence>
<dbReference type="PANTHER" id="PTHR17453:SF0">
    <property type="entry name" value="SIGNAL RECOGNITION PARTICLE 19 KDA PROTEIN"/>
    <property type="match status" value="1"/>
</dbReference>
<keyword evidence="6" id="KW-1185">Reference proteome</keyword>
<evidence type="ECO:0000256" key="2">
    <source>
        <dbReference type="ARBA" id="ARBA00022490"/>
    </source>
</evidence>
<keyword evidence="4" id="KW-0687">Ribonucleoprotein</keyword>
<proteinExistence type="predicted"/>
<name>A0ABR4P102_9SACH</name>
<dbReference type="Proteomes" id="UP001623330">
    <property type="component" value="Unassembled WGS sequence"/>
</dbReference>
<accession>A0ABR4P102</accession>
<protein>
    <submittedName>
        <fullName evidence="5">Signal recognition particle subunit SEC65</fullName>
    </submittedName>
</protein>
<keyword evidence="2" id="KW-0963">Cytoplasm</keyword>
<evidence type="ECO:0000256" key="1">
    <source>
        <dbReference type="ARBA" id="ARBA00004496"/>
    </source>
</evidence>
<evidence type="ECO:0000313" key="6">
    <source>
        <dbReference type="Proteomes" id="UP001623330"/>
    </source>
</evidence>
<gene>
    <name evidence="5" type="ORF">RNJ44_00053</name>
</gene>
<reference evidence="5 6" key="1">
    <citation type="submission" date="2024-05" db="EMBL/GenBank/DDBJ databases">
        <title>Long read based assembly of the Candida bracarensis genome reveals expanded adhesin content.</title>
        <authorList>
            <person name="Marcet-Houben M."/>
            <person name="Ksiezopolska E."/>
            <person name="Gabaldon T."/>
        </authorList>
    </citation>
    <scope>NUCLEOTIDE SEQUENCE [LARGE SCALE GENOMIC DNA]</scope>
    <source>
        <strain evidence="5 6">CBM6</strain>
    </source>
</reference>
<dbReference type="Gene3D" id="3.30.56.30">
    <property type="entry name" value="Signal recognition particle, SRP19-like subunit"/>
    <property type="match status" value="1"/>
</dbReference>